<dbReference type="AlphaFoldDB" id="A0A162ZNI8"/>
<evidence type="ECO:0000313" key="2">
    <source>
        <dbReference type="Proteomes" id="UP000076837"/>
    </source>
</evidence>
<gene>
    <name evidence="1" type="ORF">ST47_g8116</name>
</gene>
<comment type="caution">
    <text evidence="1">The sequence shown here is derived from an EMBL/GenBank/DDBJ whole genome shotgun (WGS) entry which is preliminary data.</text>
</comment>
<protein>
    <submittedName>
        <fullName evidence="1">Uncharacterized protein</fullName>
    </submittedName>
</protein>
<name>A0A162ZNI8_DIDRA</name>
<reference evidence="1 2" key="1">
    <citation type="journal article" date="2016" name="Sci. Rep.">
        <title>Draft genome sequencing and secretome analysis of fungal phytopathogen Ascochyta rabiei provides insight into the necrotrophic effector repertoire.</title>
        <authorList>
            <person name="Verma S."/>
            <person name="Gazara R.K."/>
            <person name="Nizam S."/>
            <person name="Parween S."/>
            <person name="Chattopadhyay D."/>
            <person name="Verma P.K."/>
        </authorList>
    </citation>
    <scope>NUCLEOTIDE SEQUENCE [LARGE SCALE GENOMIC DNA]</scope>
    <source>
        <strain evidence="1 2">ArDII</strain>
    </source>
</reference>
<accession>A0A162ZNI8</accession>
<dbReference type="Proteomes" id="UP000076837">
    <property type="component" value="Unassembled WGS sequence"/>
</dbReference>
<evidence type="ECO:0000313" key="1">
    <source>
        <dbReference type="EMBL" id="KZM20721.1"/>
    </source>
</evidence>
<organism evidence="1 2">
    <name type="scientific">Didymella rabiei</name>
    <name type="common">Chickpea ascochyta blight fungus</name>
    <name type="synonym">Mycosphaerella rabiei</name>
    <dbReference type="NCBI Taxonomy" id="5454"/>
    <lineage>
        <taxon>Eukaryota</taxon>
        <taxon>Fungi</taxon>
        <taxon>Dikarya</taxon>
        <taxon>Ascomycota</taxon>
        <taxon>Pezizomycotina</taxon>
        <taxon>Dothideomycetes</taxon>
        <taxon>Pleosporomycetidae</taxon>
        <taxon>Pleosporales</taxon>
        <taxon>Pleosporineae</taxon>
        <taxon>Didymellaceae</taxon>
        <taxon>Ascochyta</taxon>
    </lineage>
</organism>
<proteinExistence type="predicted"/>
<keyword evidence="2" id="KW-1185">Reference proteome</keyword>
<sequence>MISPQSQSGLAPALIRAAHSHLALVRNGSPGPLATQAMTLAPADAACHTTRFANADQGRLVDFRLGQVDRTRSLAASSRLGR</sequence>
<dbReference type="EMBL" id="JYNV01000271">
    <property type="protein sequence ID" value="KZM20721.1"/>
    <property type="molecule type" value="Genomic_DNA"/>
</dbReference>